<feature type="transmembrane region" description="Helical" evidence="1">
    <location>
        <begin position="25"/>
        <end position="45"/>
    </location>
</feature>
<dbReference type="EMBL" id="JAMPKM010000057">
    <property type="protein sequence ID" value="MEP0821003.1"/>
    <property type="molecule type" value="Genomic_DNA"/>
</dbReference>
<proteinExistence type="predicted"/>
<keyword evidence="1" id="KW-0812">Transmembrane</keyword>
<evidence type="ECO:0000256" key="1">
    <source>
        <dbReference type="SAM" id="Phobius"/>
    </source>
</evidence>
<reference evidence="2 3" key="1">
    <citation type="submission" date="2022-04" db="EMBL/GenBank/DDBJ databases">
        <title>Positive selection, recombination, and allopatry shape intraspecific diversity of widespread and dominant cyanobacteria.</title>
        <authorList>
            <person name="Wei J."/>
            <person name="Shu W."/>
            <person name="Hu C."/>
        </authorList>
    </citation>
    <scope>NUCLEOTIDE SEQUENCE [LARGE SCALE GENOMIC DNA]</scope>
    <source>
        <strain evidence="2 3">GB2-A4</strain>
    </source>
</reference>
<dbReference type="RefSeq" id="WP_190441268.1">
    <property type="nucleotide sequence ID" value="NZ_JAMPKM010000057.1"/>
</dbReference>
<name>A0ABV0JI37_9CYAN</name>
<keyword evidence="1" id="KW-1133">Transmembrane helix</keyword>
<sequence length="75" mass="8213">MNYFICWALGFGTLWVGLKLFDDEVILIVSIFVGLGFILAGLIAAPPPLQIPIEIASVIALFNVCMQCIQRGDRS</sequence>
<dbReference type="Proteomes" id="UP001464891">
    <property type="component" value="Unassembled WGS sequence"/>
</dbReference>
<gene>
    <name evidence="2" type="ORF">NC998_28550</name>
</gene>
<evidence type="ECO:0000313" key="2">
    <source>
        <dbReference type="EMBL" id="MEP0821003.1"/>
    </source>
</evidence>
<protein>
    <submittedName>
        <fullName evidence="2">Uncharacterized protein</fullName>
    </submittedName>
</protein>
<keyword evidence="1" id="KW-0472">Membrane</keyword>
<accession>A0ABV0JI37</accession>
<comment type="caution">
    <text evidence="2">The sequence shown here is derived from an EMBL/GenBank/DDBJ whole genome shotgun (WGS) entry which is preliminary data.</text>
</comment>
<evidence type="ECO:0000313" key="3">
    <source>
        <dbReference type="Proteomes" id="UP001464891"/>
    </source>
</evidence>
<organism evidence="2 3">
    <name type="scientific">Trichocoleus desertorum GB2-A4</name>
    <dbReference type="NCBI Taxonomy" id="2933944"/>
    <lineage>
        <taxon>Bacteria</taxon>
        <taxon>Bacillati</taxon>
        <taxon>Cyanobacteriota</taxon>
        <taxon>Cyanophyceae</taxon>
        <taxon>Leptolyngbyales</taxon>
        <taxon>Trichocoleusaceae</taxon>
        <taxon>Trichocoleus</taxon>
    </lineage>
</organism>
<keyword evidence="3" id="KW-1185">Reference proteome</keyword>
<feature type="transmembrane region" description="Helical" evidence="1">
    <location>
        <begin position="51"/>
        <end position="69"/>
    </location>
</feature>